<dbReference type="EnsemblPlants" id="Bo5g037370.1">
    <property type="protein sequence ID" value="Bo5g037370.1"/>
    <property type="gene ID" value="Bo5g037370"/>
</dbReference>
<dbReference type="InterPro" id="IPR006912">
    <property type="entry name" value="Harbinger_derived_prot"/>
</dbReference>
<evidence type="ECO:0000313" key="1">
    <source>
        <dbReference type="EnsemblPlants" id="Bo5g037370.1"/>
    </source>
</evidence>
<dbReference type="HOGENOM" id="CLU_012390_1_0_1"/>
<dbReference type="STRING" id="109376.A0A0D3CCD3"/>
<dbReference type="PANTHER" id="PTHR47150">
    <property type="entry name" value="OS12G0169200 PROTEIN"/>
    <property type="match status" value="1"/>
</dbReference>
<dbReference type="Pfam" id="PF04827">
    <property type="entry name" value="Plant_tran"/>
    <property type="match status" value="1"/>
</dbReference>
<proteinExistence type="predicted"/>
<dbReference type="AlphaFoldDB" id="A0A0D3CCD3"/>
<name>A0A0D3CCD3_BRAOL</name>
<dbReference type="Proteomes" id="UP000032141">
    <property type="component" value="Chromosome C5"/>
</dbReference>
<protein>
    <recommendedName>
        <fullName evidence="3">DDE Tnp4 domain-containing protein</fullName>
    </recommendedName>
</protein>
<accession>A0A0D3CCD3</accession>
<reference evidence="1 2" key="1">
    <citation type="journal article" date="2014" name="Genome Biol.">
        <title>Transcriptome and methylome profiling reveals relics of genome dominance in the mesopolyploid Brassica oleracea.</title>
        <authorList>
            <person name="Parkin I.A."/>
            <person name="Koh C."/>
            <person name="Tang H."/>
            <person name="Robinson S.J."/>
            <person name="Kagale S."/>
            <person name="Clarke W.E."/>
            <person name="Town C.D."/>
            <person name="Nixon J."/>
            <person name="Krishnakumar V."/>
            <person name="Bidwell S.L."/>
            <person name="Denoeud F."/>
            <person name="Belcram H."/>
            <person name="Links M.G."/>
            <person name="Just J."/>
            <person name="Clarke C."/>
            <person name="Bender T."/>
            <person name="Huebert T."/>
            <person name="Mason A.S."/>
            <person name="Pires J.C."/>
            <person name="Barker G."/>
            <person name="Moore J."/>
            <person name="Walley P.G."/>
            <person name="Manoli S."/>
            <person name="Batley J."/>
            <person name="Edwards D."/>
            <person name="Nelson M.N."/>
            <person name="Wang X."/>
            <person name="Paterson A.H."/>
            <person name="King G."/>
            <person name="Bancroft I."/>
            <person name="Chalhoub B."/>
            <person name="Sharpe A.G."/>
        </authorList>
    </citation>
    <scope>NUCLEOTIDE SEQUENCE</scope>
    <source>
        <strain evidence="1 2">cv. TO1000</strain>
    </source>
</reference>
<dbReference type="Gramene" id="Bo5g037370.1">
    <property type="protein sequence ID" value="Bo5g037370.1"/>
    <property type="gene ID" value="Bo5g037370"/>
</dbReference>
<reference evidence="1" key="2">
    <citation type="submission" date="2015-03" db="UniProtKB">
        <authorList>
            <consortium name="EnsemblPlants"/>
        </authorList>
    </citation>
    <scope>IDENTIFICATION</scope>
</reference>
<evidence type="ECO:0000313" key="2">
    <source>
        <dbReference type="Proteomes" id="UP000032141"/>
    </source>
</evidence>
<evidence type="ECO:0008006" key="3">
    <source>
        <dbReference type="Google" id="ProtNLM"/>
    </source>
</evidence>
<dbReference type="PANTHER" id="PTHR47150:SF5">
    <property type="entry name" value="OS07G0546750 PROTEIN"/>
    <property type="match status" value="1"/>
</dbReference>
<sequence length="352" mass="40762">MDPSEFDFDIEAYKRQSEIEERYILNHFRERRQKIEQDYPSSTREDTSREIMQLQIKGWLTTTFPINLHMTMQCIVDDSGCENMFSSGLLGIYQAVTTTSPSDLTQLIKKPTRWMNTSKLEVLQLWSACVDSRGKDNLLGEIREPPLLFLKQLHPMIYGSGMLFFGCPGTLNDINVLDRSSVFDDVEQGNTPRVNFFVNQRPYNMAYYLADGIYPSYPTFIKLIRLPQSEPNKLFAQVQEGCRKDIEHAFGVLHARFKIIREPARMWDISDLAIIMRSCIILHNMIVEDERDTYAQHWTDYDQSEASGSNAPQPFSTEVLPAFANHVRARSELELRDSNVHHELQADLVKHI</sequence>
<organism evidence="1 2">
    <name type="scientific">Brassica oleracea var. oleracea</name>
    <dbReference type="NCBI Taxonomy" id="109376"/>
    <lineage>
        <taxon>Eukaryota</taxon>
        <taxon>Viridiplantae</taxon>
        <taxon>Streptophyta</taxon>
        <taxon>Embryophyta</taxon>
        <taxon>Tracheophyta</taxon>
        <taxon>Spermatophyta</taxon>
        <taxon>Magnoliopsida</taxon>
        <taxon>eudicotyledons</taxon>
        <taxon>Gunneridae</taxon>
        <taxon>Pentapetalae</taxon>
        <taxon>rosids</taxon>
        <taxon>malvids</taxon>
        <taxon>Brassicales</taxon>
        <taxon>Brassicaceae</taxon>
        <taxon>Brassiceae</taxon>
        <taxon>Brassica</taxon>
    </lineage>
</organism>
<keyword evidence="2" id="KW-1185">Reference proteome</keyword>